<evidence type="ECO:0000256" key="1">
    <source>
        <dbReference type="SAM" id="Phobius"/>
    </source>
</evidence>
<dbReference type="KEGG" id="app:CAP2UW1_3688"/>
<keyword evidence="1" id="KW-0472">Membrane</keyword>
<dbReference type="OrthoDB" id="8563484at2"/>
<dbReference type="HOGENOM" id="CLU_179105_0_0_4"/>
<dbReference type="eggNOG" id="ENOG5033D4B">
    <property type="taxonomic scope" value="Bacteria"/>
</dbReference>
<evidence type="ECO:0000313" key="2">
    <source>
        <dbReference type="EMBL" id="ACV36941.1"/>
    </source>
</evidence>
<feature type="transmembrane region" description="Helical" evidence="1">
    <location>
        <begin position="6"/>
        <end position="34"/>
    </location>
</feature>
<proteinExistence type="predicted"/>
<protein>
    <recommendedName>
        <fullName evidence="3">YggT family protein</fullName>
    </recommendedName>
</protein>
<feature type="transmembrane region" description="Helical" evidence="1">
    <location>
        <begin position="70"/>
        <end position="88"/>
    </location>
</feature>
<keyword evidence="1" id="KW-1133">Transmembrane helix</keyword>
<reference evidence="2" key="2">
    <citation type="submission" date="2009-09" db="EMBL/GenBank/DDBJ databases">
        <title>Complete sequence of chromosome of Candidatus Accumulibacter phosphatis clade IIA str. UW-1.</title>
        <authorList>
            <consortium name="US DOE Joint Genome Institute"/>
            <person name="Martin H.G."/>
            <person name="Ivanova N."/>
            <person name="Kunin V."/>
            <person name="Warnecke F."/>
            <person name="Barry K."/>
            <person name="He S."/>
            <person name="Salamov A."/>
            <person name="Szeto E."/>
            <person name="Dalin E."/>
            <person name="Pangilinan J.L."/>
            <person name="Lapidus A."/>
            <person name="Lowry S."/>
            <person name="Kyrpides N.C."/>
            <person name="McMahon K.D."/>
            <person name="Hugenholtz P."/>
        </authorList>
    </citation>
    <scope>NUCLEOTIDE SEQUENCE [LARGE SCALE GENOMIC DNA]</scope>
    <source>
        <strain evidence="2">UW-1</strain>
    </source>
</reference>
<accession>C7RKM1</accession>
<dbReference type="AlphaFoldDB" id="C7RKM1"/>
<dbReference type="STRING" id="522306.CAP2UW1_3688"/>
<organism evidence="2">
    <name type="scientific">Accumulibacter regalis</name>
    <dbReference type="NCBI Taxonomy" id="522306"/>
    <lineage>
        <taxon>Bacteria</taxon>
        <taxon>Pseudomonadati</taxon>
        <taxon>Pseudomonadota</taxon>
        <taxon>Betaproteobacteria</taxon>
        <taxon>Candidatus Accumulibacter</taxon>
    </lineage>
</organism>
<evidence type="ECO:0008006" key="3">
    <source>
        <dbReference type="Google" id="ProtNLM"/>
    </source>
</evidence>
<sequence>MNHPDLFLVSIVRTLVEVALLSLLGQGAVGLLAGARRASNPIYRLFQVVTRPVIRLTRWLAPTAILDRHLPVLAFFLVFWLWILLAYAKRVLCQWNGLAAC</sequence>
<gene>
    <name evidence="2" type="ordered locus">CAP2UW1_3688</name>
</gene>
<keyword evidence="1" id="KW-0812">Transmembrane</keyword>
<dbReference type="EMBL" id="CP001715">
    <property type="protein sequence ID" value="ACV36941.1"/>
    <property type="molecule type" value="Genomic_DNA"/>
</dbReference>
<name>C7RKM1_ACCRE</name>
<reference evidence="2" key="1">
    <citation type="submission" date="2009-08" db="EMBL/GenBank/DDBJ databases">
        <authorList>
            <consortium name="US DOE Joint Genome Institute"/>
            <person name="Lucas S."/>
            <person name="Copeland A."/>
            <person name="Lapidus A."/>
            <person name="Glavina del Rio T."/>
            <person name="Dalin E."/>
            <person name="Tice H."/>
            <person name="Bruce D."/>
            <person name="Barry K."/>
            <person name="Pitluck S."/>
            <person name="Lowry S."/>
            <person name="Larimer F."/>
            <person name="Land M."/>
            <person name="Hauser L."/>
            <person name="Kyrpides N."/>
            <person name="Ivanova N."/>
            <person name="McMahon K.D."/>
            <person name="Hugenholtz P."/>
        </authorList>
    </citation>
    <scope>NUCLEOTIDE SEQUENCE</scope>
    <source>
        <strain evidence="2">UW-1</strain>
    </source>
</reference>